<proteinExistence type="predicted"/>
<dbReference type="Proteomes" id="UP000001683">
    <property type="component" value="Chromosome"/>
</dbReference>
<keyword evidence="4" id="KW-1185">Reference proteome</keyword>
<reference evidence="3 4" key="1">
    <citation type="submission" date="2008-04" db="EMBL/GenBank/DDBJ databases">
        <title>Complete sequence of chromosome of Natranaerobius thermophilus JW/NM-WN-LF.</title>
        <authorList>
            <consortium name="US DOE Joint Genome Institute"/>
            <person name="Copeland A."/>
            <person name="Lucas S."/>
            <person name="Lapidus A."/>
            <person name="Glavina del Rio T."/>
            <person name="Dalin E."/>
            <person name="Tice H."/>
            <person name="Bruce D."/>
            <person name="Goodwin L."/>
            <person name="Pitluck S."/>
            <person name="Chertkov O."/>
            <person name="Brettin T."/>
            <person name="Detter J.C."/>
            <person name="Han C."/>
            <person name="Kuske C.R."/>
            <person name="Schmutz J."/>
            <person name="Larimer F."/>
            <person name="Land M."/>
            <person name="Hauser L."/>
            <person name="Kyrpides N."/>
            <person name="Lykidis A."/>
            <person name="Mesbah N.M."/>
            <person name="Wiegel J."/>
        </authorList>
    </citation>
    <scope>NUCLEOTIDE SEQUENCE [LARGE SCALE GENOMIC DNA]</scope>
    <source>
        <strain evidence="4">ATCC BAA-1301 / DSM 18059 / JW/NM-WN-LF</strain>
    </source>
</reference>
<dbReference type="HOGENOM" id="CLU_136587_0_0_9"/>
<sequence>MPGGDGTGPMGRGPMRGRLTGYCAGYETPGFSYPGSKRNKASDTRRTGGGRRSGFRHMYYATGLPGWARSGMVVEGLPAYNQESVHDDFDMDSEREKKILKSQVKALKGQLNKINKRIEELESLQEQS</sequence>
<feature type="coiled-coil region" evidence="1">
    <location>
        <begin position="97"/>
        <end position="127"/>
    </location>
</feature>
<dbReference type="InterPro" id="IPR035205">
    <property type="entry name" value="DUF5320"/>
</dbReference>
<feature type="compositionally biased region" description="Low complexity" evidence="2">
    <location>
        <begin position="12"/>
        <end position="21"/>
    </location>
</feature>
<reference evidence="3 4" key="2">
    <citation type="journal article" date="2011" name="J. Bacteriol.">
        <title>Complete genome sequence of the anaerobic, halophilic alkalithermophile Natranaerobius thermophilus JW/NM-WN-LF.</title>
        <authorList>
            <person name="Zhao B."/>
            <person name="Mesbah N.M."/>
            <person name="Dalin E."/>
            <person name="Goodwin L."/>
            <person name="Nolan M."/>
            <person name="Pitluck S."/>
            <person name="Chertkov O."/>
            <person name="Brettin T.S."/>
            <person name="Han J."/>
            <person name="Larimer F.W."/>
            <person name="Land M.L."/>
            <person name="Hauser L."/>
            <person name="Kyrpides N."/>
            <person name="Wiegel J."/>
        </authorList>
    </citation>
    <scope>NUCLEOTIDE SEQUENCE [LARGE SCALE GENOMIC DNA]</scope>
    <source>
        <strain evidence="4">ATCC BAA-1301 / DSM 18059 / JW/NM-WN-LF</strain>
    </source>
</reference>
<dbReference type="OrthoDB" id="9815278at2"/>
<dbReference type="Pfam" id="PF17253">
    <property type="entry name" value="DUF5320"/>
    <property type="match status" value="1"/>
</dbReference>
<dbReference type="InParanoid" id="B2A0V4"/>
<accession>B2A0V4</accession>
<dbReference type="RefSeq" id="WP_012448832.1">
    <property type="nucleotide sequence ID" value="NC_010718.1"/>
</dbReference>
<evidence type="ECO:0000256" key="1">
    <source>
        <dbReference type="SAM" id="Coils"/>
    </source>
</evidence>
<evidence type="ECO:0000313" key="3">
    <source>
        <dbReference type="EMBL" id="ACB85984.1"/>
    </source>
</evidence>
<organism evidence="3 4">
    <name type="scientific">Natranaerobius thermophilus (strain ATCC BAA-1301 / DSM 18059 / JW/NM-WN-LF)</name>
    <dbReference type="NCBI Taxonomy" id="457570"/>
    <lineage>
        <taxon>Bacteria</taxon>
        <taxon>Bacillati</taxon>
        <taxon>Bacillota</taxon>
        <taxon>Clostridia</taxon>
        <taxon>Natranaerobiales</taxon>
        <taxon>Natranaerobiaceae</taxon>
        <taxon>Natranaerobius</taxon>
    </lineage>
</organism>
<gene>
    <name evidence="3" type="ordered locus">Nther_2419</name>
</gene>
<evidence type="ECO:0000313" key="4">
    <source>
        <dbReference type="Proteomes" id="UP000001683"/>
    </source>
</evidence>
<evidence type="ECO:0000256" key="2">
    <source>
        <dbReference type="SAM" id="MobiDB-lite"/>
    </source>
</evidence>
<dbReference type="STRING" id="457570.Nther_2419"/>
<dbReference type="AlphaFoldDB" id="B2A0V4"/>
<dbReference type="KEGG" id="nth:Nther_2419"/>
<feature type="compositionally biased region" description="Gly residues" evidence="2">
    <location>
        <begin position="1"/>
        <end position="11"/>
    </location>
</feature>
<protein>
    <recommendedName>
        <fullName evidence="5">DUF5320 domain-containing protein</fullName>
    </recommendedName>
</protein>
<name>B2A0V4_NATTJ</name>
<evidence type="ECO:0008006" key="5">
    <source>
        <dbReference type="Google" id="ProtNLM"/>
    </source>
</evidence>
<feature type="region of interest" description="Disordered" evidence="2">
    <location>
        <begin position="1"/>
        <end position="53"/>
    </location>
</feature>
<keyword evidence="1" id="KW-0175">Coiled coil</keyword>
<dbReference type="EMBL" id="CP001034">
    <property type="protein sequence ID" value="ACB85984.1"/>
    <property type="molecule type" value="Genomic_DNA"/>
</dbReference>